<evidence type="ECO:0000256" key="2">
    <source>
        <dbReference type="ARBA" id="ARBA00023015"/>
    </source>
</evidence>
<dbReference type="PANTHER" id="PTHR30204">
    <property type="entry name" value="REDOX-CYCLING DRUG-SENSING TRANSCRIPTIONAL ACTIVATOR SOXR"/>
    <property type="match status" value="1"/>
</dbReference>
<dbReference type="GO" id="GO:0003677">
    <property type="term" value="F:DNA binding"/>
    <property type="evidence" value="ECO:0007669"/>
    <property type="project" value="UniProtKB-KW"/>
</dbReference>
<dbReference type="PANTHER" id="PTHR30204:SF69">
    <property type="entry name" value="MERR-FAMILY TRANSCRIPTIONAL REGULATOR"/>
    <property type="match status" value="1"/>
</dbReference>
<proteinExistence type="predicted"/>
<evidence type="ECO:0000256" key="3">
    <source>
        <dbReference type="ARBA" id="ARBA00023125"/>
    </source>
</evidence>
<dbReference type="PRINTS" id="PR00040">
    <property type="entry name" value="HTHMERR"/>
</dbReference>
<evidence type="ECO:0000313" key="6">
    <source>
        <dbReference type="EMBL" id="MDC7226596.1"/>
    </source>
</evidence>
<dbReference type="InterPro" id="IPR009061">
    <property type="entry name" value="DNA-bd_dom_put_sf"/>
</dbReference>
<dbReference type="Pfam" id="PF13411">
    <property type="entry name" value="MerR_1"/>
    <property type="match status" value="1"/>
</dbReference>
<dbReference type="Gene3D" id="1.10.1660.10">
    <property type="match status" value="1"/>
</dbReference>
<dbReference type="PROSITE" id="PS00552">
    <property type="entry name" value="HTH_MERR_1"/>
    <property type="match status" value="1"/>
</dbReference>
<gene>
    <name evidence="6" type="ORF">PQJ61_07505</name>
</gene>
<reference evidence="6 7" key="1">
    <citation type="submission" date="2022-12" db="EMBL/GenBank/DDBJ databases">
        <title>Metagenome assembled genome from gulf of manar.</title>
        <authorList>
            <person name="Kohli P."/>
            <person name="Pk S."/>
            <person name="Venkata Ramana C."/>
            <person name="Sasikala C."/>
        </authorList>
    </citation>
    <scope>NUCLEOTIDE SEQUENCE [LARGE SCALE GENOMIC DNA]</scope>
    <source>
        <strain evidence="6">JB008</strain>
    </source>
</reference>
<keyword evidence="2" id="KW-0805">Transcription regulation</keyword>
<dbReference type="InterPro" id="IPR000551">
    <property type="entry name" value="MerR-type_HTH_dom"/>
</dbReference>
<accession>A0AAJ1II21</accession>
<dbReference type="AlphaFoldDB" id="A0AAJ1II21"/>
<dbReference type="PROSITE" id="PS50937">
    <property type="entry name" value="HTH_MERR_2"/>
    <property type="match status" value="1"/>
</dbReference>
<dbReference type="SUPFAM" id="SSF46955">
    <property type="entry name" value="Putative DNA-binding domain"/>
    <property type="match status" value="1"/>
</dbReference>
<dbReference type="Proteomes" id="UP001221217">
    <property type="component" value="Unassembled WGS sequence"/>
</dbReference>
<dbReference type="GO" id="GO:0003700">
    <property type="term" value="F:DNA-binding transcription factor activity"/>
    <property type="evidence" value="ECO:0007669"/>
    <property type="project" value="InterPro"/>
</dbReference>
<feature type="domain" description="HTH merR-type" evidence="5">
    <location>
        <begin position="1"/>
        <end position="70"/>
    </location>
</feature>
<keyword evidence="1" id="KW-0678">Repressor</keyword>
<organism evidence="6 7">
    <name type="scientific">Candidatus Thalassospirochaeta sargassi</name>
    <dbReference type="NCBI Taxonomy" id="3119039"/>
    <lineage>
        <taxon>Bacteria</taxon>
        <taxon>Pseudomonadati</taxon>
        <taxon>Spirochaetota</taxon>
        <taxon>Spirochaetia</taxon>
        <taxon>Spirochaetales</taxon>
        <taxon>Spirochaetaceae</taxon>
        <taxon>Candidatus Thalassospirochaeta</taxon>
    </lineage>
</organism>
<dbReference type="InterPro" id="IPR047057">
    <property type="entry name" value="MerR_fam"/>
</dbReference>
<evidence type="ECO:0000259" key="5">
    <source>
        <dbReference type="PROSITE" id="PS50937"/>
    </source>
</evidence>
<name>A0AAJ1II21_9SPIO</name>
<dbReference type="EMBL" id="JAQQAL010000014">
    <property type="protein sequence ID" value="MDC7226596.1"/>
    <property type="molecule type" value="Genomic_DNA"/>
</dbReference>
<evidence type="ECO:0000313" key="7">
    <source>
        <dbReference type="Proteomes" id="UP001221217"/>
    </source>
</evidence>
<evidence type="ECO:0000256" key="4">
    <source>
        <dbReference type="ARBA" id="ARBA00023163"/>
    </source>
</evidence>
<keyword evidence="4" id="KW-0804">Transcription</keyword>
<dbReference type="SMART" id="SM00422">
    <property type="entry name" value="HTH_MERR"/>
    <property type="match status" value="1"/>
</dbReference>
<keyword evidence="3" id="KW-0238">DNA-binding</keyword>
<evidence type="ECO:0000256" key="1">
    <source>
        <dbReference type="ARBA" id="ARBA00022491"/>
    </source>
</evidence>
<sequence>MYRIGDLAREADVTVRTIRYYEELGLIDAPAREDREQRRYTDKDLIYLKRIIQLKSYGLTLIEIKEIIELGKSDPSGEKRRMRLLKHYREKISDAISRREKLDAYVDDLQWHIEQLENVDDFQGCPGPACADCRFLEKCRFAVTMETEEEI</sequence>
<comment type="caution">
    <text evidence="6">The sequence shown here is derived from an EMBL/GenBank/DDBJ whole genome shotgun (WGS) entry which is preliminary data.</text>
</comment>
<protein>
    <submittedName>
        <fullName evidence="6">MerR family transcriptional regulator</fullName>
    </submittedName>
</protein>